<sequence length="76" mass="8331">MFNASPSKHHLLKILPPLSCTSSKQLHIISAFESCSAIPRITQTQNHCVCVRKSSCVMNTPLLIEFSVSIVKALGH</sequence>
<evidence type="ECO:0000313" key="2">
    <source>
        <dbReference type="Proteomes" id="UP000011713"/>
    </source>
</evidence>
<dbReference type="Proteomes" id="UP000011713">
    <property type="component" value="Unassembled WGS sequence"/>
</dbReference>
<reference evidence="2" key="1">
    <citation type="journal article" date="2010" name="Science">
        <title>Signatures of adaptation to obligate biotrophy in the Hyaloperonospora arabidopsidis genome.</title>
        <authorList>
            <person name="Baxter L."/>
            <person name="Tripathy S."/>
            <person name="Ishaque N."/>
            <person name="Boot N."/>
            <person name="Cabral A."/>
            <person name="Kemen E."/>
            <person name="Thines M."/>
            <person name="Ah-Fong A."/>
            <person name="Anderson R."/>
            <person name="Badejoko W."/>
            <person name="Bittner-Eddy P."/>
            <person name="Boore J.L."/>
            <person name="Chibucos M.C."/>
            <person name="Coates M."/>
            <person name="Dehal P."/>
            <person name="Delehaunty K."/>
            <person name="Dong S."/>
            <person name="Downton P."/>
            <person name="Dumas B."/>
            <person name="Fabro G."/>
            <person name="Fronick C."/>
            <person name="Fuerstenberg S.I."/>
            <person name="Fulton L."/>
            <person name="Gaulin E."/>
            <person name="Govers F."/>
            <person name="Hughes L."/>
            <person name="Humphray S."/>
            <person name="Jiang R.H."/>
            <person name="Judelson H."/>
            <person name="Kamoun S."/>
            <person name="Kyung K."/>
            <person name="Meijer H."/>
            <person name="Minx P."/>
            <person name="Morris P."/>
            <person name="Nelson J."/>
            <person name="Phuntumart V."/>
            <person name="Qutob D."/>
            <person name="Rehmany A."/>
            <person name="Rougon-Cardoso A."/>
            <person name="Ryden P."/>
            <person name="Torto-Alalibo T."/>
            <person name="Studholme D."/>
            <person name="Wang Y."/>
            <person name="Win J."/>
            <person name="Wood J."/>
            <person name="Clifton S.W."/>
            <person name="Rogers J."/>
            <person name="Van den Ackerveken G."/>
            <person name="Jones J.D."/>
            <person name="McDowell J.M."/>
            <person name="Beynon J."/>
            <person name="Tyler B.M."/>
        </authorList>
    </citation>
    <scope>NUCLEOTIDE SEQUENCE [LARGE SCALE GENOMIC DNA]</scope>
    <source>
        <strain evidence="2">Emoy2</strain>
    </source>
</reference>
<proteinExistence type="predicted"/>
<name>M4BF44_HYAAE</name>
<accession>M4BF44</accession>
<dbReference type="VEuPathDB" id="FungiDB:HpaG804913"/>
<dbReference type="InParanoid" id="M4BF44"/>
<keyword evidence="2" id="KW-1185">Reference proteome</keyword>
<dbReference type="AlphaFoldDB" id="M4BF44"/>
<protein>
    <submittedName>
        <fullName evidence="1">Uncharacterized protein</fullName>
    </submittedName>
</protein>
<organism evidence="1 2">
    <name type="scientific">Hyaloperonospora arabidopsidis (strain Emoy2)</name>
    <name type="common">Downy mildew agent</name>
    <name type="synonym">Peronospora arabidopsidis</name>
    <dbReference type="NCBI Taxonomy" id="559515"/>
    <lineage>
        <taxon>Eukaryota</taxon>
        <taxon>Sar</taxon>
        <taxon>Stramenopiles</taxon>
        <taxon>Oomycota</taxon>
        <taxon>Peronosporomycetes</taxon>
        <taxon>Peronosporales</taxon>
        <taxon>Peronosporaceae</taxon>
        <taxon>Hyaloperonospora</taxon>
    </lineage>
</organism>
<dbReference type="HOGENOM" id="CLU_2659826_0_0_1"/>
<evidence type="ECO:0000313" key="1">
    <source>
        <dbReference type="EnsemblProtists" id="HpaP804913"/>
    </source>
</evidence>
<dbReference type="EMBL" id="JH598194">
    <property type="status" value="NOT_ANNOTATED_CDS"/>
    <property type="molecule type" value="Genomic_DNA"/>
</dbReference>
<reference evidence="1" key="2">
    <citation type="submission" date="2015-06" db="UniProtKB">
        <authorList>
            <consortium name="EnsemblProtists"/>
        </authorList>
    </citation>
    <scope>IDENTIFICATION</scope>
    <source>
        <strain evidence="1">Emoy2</strain>
    </source>
</reference>
<dbReference type="EnsemblProtists" id="HpaT804913">
    <property type="protein sequence ID" value="HpaP804913"/>
    <property type="gene ID" value="HpaG804913"/>
</dbReference>